<name>A0A9P4TYH4_9PEZI</name>
<sequence length="70" mass="7704">MEFSVKLSFLTSVFSKSDAEVLLCRSRPDEAIICIAAPDSVHYRCTLAHHRVTIPSTSQLLSFGESDSDS</sequence>
<reference evidence="1" key="1">
    <citation type="journal article" date="2020" name="Stud. Mycol.">
        <title>101 Dothideomycetes genomes: a test case for predicting lifestyles and emergence of pathogens.</title>
        <authorList>
            <person name="Haridas S."/>
            <person name="Albert R."/>
            <person name="Binder M."/>
            <person name="Bloem J."/>
            <person name="Labutti K."/>
            <person name="Salamov A."/>
            <person name="Andreopoulos B."/>
            <person name="Baker S."/>
            <person name="Barry K."/>
            <person name="Bills G."/>
            <person name="Bluhm B."/>
            <person name="Cannon C."/>
            <person name="Castanera R."/>
            <person name="Culley D."/>
            <person name="Daum C."/>
            <person name="Ezra D."/>
            <person name="Gonzalez J."/>
            <person name="Henrissat B."/>
            <person name="Kuo A."/>
            <person name="Liang C."/>
            <person name="Lipzen A."/>
            <person name="Lutzoni F."/>
            <person name="Magnuson J."/>
            <person name="Mondo S."/>
            <person name="Nolan M."/>
            <person name="Ohm R."/>
            <person name="Pangilinan J."/>
            <person name="Park H.-J."/>
            <person name="Ramirez L."/>
            <person name="Alfaro M."/>
            <person name="Sun H."/>
            <person name="Tritt A."/>
            <person name="Yoshinaga Y."/>
            <person name="Zwiers L.-H."/>
            <person name="Turgeon B."/>
            <person name="Goodwin S."/>
            <person name="Spatafora J."/>
            <person name="Crous P."/>
            <person name="Grigoriev I."/>
        </authorList>
    </citation>
    <scope>NUCLEOTIDE SEQUENCE</scope>
    <source>
        <strain evidence="1">CBS 130266</strain>
    </source>
</reference>
<evidence type="ECO:0000313" key="2">
    <source>
        <dbReference type="Proteomes" id="UP000800235"/>
    </source>
</evidence>
<dbReference type="EMBL" id="MU007032">
    <property type="protein sequence ID" value="KAF2431434.1"/>
    <property type="molecule type" value="Genomic_DNA"/>
</dbReference>
<dbReference type="AlphaFoldDB" id="A0A9P4TYH4"/>
<keyword evidence="2" id="KW-1185">Reference proteome</keyword>
<organism evidence="1 2">
    <name type="scientific">Tothia fuscella</name>
    <dbReference type="NCBI Taxonomy" id="1048955"/>
    <lineage>
        <taxon>Eukaryota</taxon>
        <taxon>Fungi</taxon>
        <taxon>Dikarya</taxon>
        <taxon>Ascomycota</taxon>
        <taxon>Pezizomycotina</taxon>
        <taxon>Dothideomycetes</taxon>
        <taxon>Pleosporomycetidae</taxon>
        <taxon>Venturiales</taxon>
        <taxon>Cylindrosympodiaceae</taxon>
        <taxon>Tothia</taxon>
    </lineage>
</organism>
<gene>
    <name evidence="1" type="ORF">EJ08DRAFT_187524</name>
</gene>
<dbReference type="Proteomes" id="UP000800235">
    <property type="component" value="Unassembled WGS sequence"/>
</dbReference>
<proteinExistence type="predicted"/>
<evidence type="ECO:0000313" key="1">
    <source>
        <dbReference type="EMBL" id="KAF2431434.1"/>
    </source>
</evidence>
<comment type="caution">
    <text evidence="1">The sequence shown here is derived from an EMBL/GenBank/DDBJ whole genome shotgun (WGS) entry which is preliminary data.</text>
</comment>
<protein>
    <submittedName>
        <fullName evidence="1">Uncharacterized protein</fullName>
    </submittedName>
</protein>
<accession>A0A9P4TYH4</accession>